<dbReference type="AlphaFoldDB" id="A0AAX6DHA4"/>
<dbReference type="Gene3D" id="2.40.50.140">
    <property type="entry name" value="Nucleic acid-binding proteins"/>
    <property type="match status" value="1"/>
</dbReference>
<name>A0AAX6DHA4_IRIPA</name>
<gene>
    <name evidence="2" type="ORF">M6B38_245910</name>
</gene>
<protein>
    <submittedName>
        <fullName evidence="2">Lysine--tRNA ligase</fullName>
    </submittedName>
</protein>
<accession>A0AAX6DHA4</accession>
<evidence type="ECO:0000256" key="1">
    <source>
        <dbReference type="ARBA" id="ARBA00022741"/>
    </source>
</evidence>
<reference evidence="2" key="2">
    <citation type="submission" date="2023-04" db="EMBL/GenBank/DDBJ databases">
        <authorList>
            <person name="Bruccoleri R.E."/>
            <person name="Oakeley E.J."/>
            <person name="Faust A.-M."/>
            <person name="Dessus-Babus S."/>
            <person name="Altorfer M."/>
            <person name="Burckhardt D."/>
            <person name="Oertli M."/>
            <person name="Naumann U."/>
            <person name="Petersen F."/>
            <person name="Wong J."/>
        </authorList>
    </citation>
    <scope>NUCLEOTIDE SEQUENCE</scope>
    <source>
        <strain evidence="2">GSM-AAB239-AS_SAM_17_03QT</strain>
        <tissue evidence="2">Leaf</tissue>
    </source>
</reference>
<evidence type="ECO:0000313" key="2">
    <source>
        <dbReference type="EMBL" id="KAJ6791172.1"/>
    </source>
</evidence>
<dbReference type="GO" id="GO:0005829">
    <property type="term" value="C:cytosol"/>
    <property type="evidence" value="ECO:0007669"/>
    <property type="project" value="TreeGrafter"/>
</dbReference>
<proteinExistence type="predicted"/>
<comment type="caution">
    <text evidence="2">The sequence shown here is derived from an EMBL/GenBank/DDBJ whole genome shotgun (WGS) entry which is preliminary data.</text>
</comment>
<keyword evidence="1" id="KW-0547">Nucleotide-binding</keyword>
<dbReference type="GO" id="GO:0006430">
    <property type="term" value="P:lysyl-tRNA aminoacylation"/>
    <property type="evidence" value="ECO:0007669"/>
    <property type="project" value="TreeGrafter"/>
</dbReference>
<sequence>MTHPRPNPRRPFGFRNRFGRLKVLSLMKASEVNLYPHKFEVSISVVDYVKKYGSLSDGEHLKGVEINLAGRIMNKRTSSSKLYFYDLNGGGAKVQVMADASIYFKIRTIELDGKEDQTAYLGYNWLGAILNYHNWVDLSMHCC</sequence>
<dbReference type="GO" id="GO:0004824">
    <property type="term" value="F:lysine-tRNA ligase activity"/>
    <property type="evidence" value="ECO:0007669"/>
    <property type="project" value="TreeGrafter"/>
</dbReference>
<organism evidence="2 3">
    <name type="scientific">Iris pallida</name>
    <name type="common">Sweet iris</name>
    <dbReference type="NCBI Taxonomy" id="29817"/>
    <lineage>
        <taxon>Eukaryota</taxon>
        <taxon>Viridiplantae</taxon>
        <taxon>Streptophyta</taxon>
        <taxon>Embryophyta</taxon>
        <taxon>Tracheophyta</taxon>
        <taxon>Spermatophyta</taxon>
        <taxon>Magnoliopsida</taxon>
        <taxon>Liliopsida</taxon>
        <taxon>Asparagales</taxon>
        <taxon>Iridaceae</taxon>
        <taxon>Iridoideae</taxon>
        <taxon>Irideae</taxon>
        <taxon>Iris</taxon>
    </lineage>
</organism>
<dbReference type="GO" id="GO:0000049">
    <property type="term" value="F:tRNA binding"/>
    <property type="evidence" value="ECO:0007669"/>
    <property type="project" value="TreeGrafter"/>
</dbReference>
<dbReference type="InterPro" id="IPR012340">
    <property type="entry name" value="NA-bd_OB-fold"/>
</dbReference>
<reference evidence="2" key="1">
    <citation type="journal article" date="2023" name="GigaByte">
        <title>Genome assembly of the bearded iris, Iris pallida Lam.</title>
        <authorList>
            <person name="Bruccoleri R.E."/>
            <person name="Oakeley E.J."/>
            <person name="Faust A.M.E."/>
            <person name="Altorfer M."/>
            <person name="Dessus-Babus S."/>
            <person name="Burckhardt D."/>
            <person name="Oertli M."/>
            <person name="Naumann U."/>
            <person name="Petersen F."/>
            <person name="Wong J."/>
        </authorList>
    </citation>
    <scope>NUCLEOTIDE SEQUENCE</scope>
    <source>
        <strain evidence="2">GSM-AAB239-AS_SAM_17_03QT</strain>
    </source>
</reference>
<dbReference type="PANTHER" id="PTHR42918:SF9">
    <property type="entry name" value="LYSINE--TRNA LIGASE"/>
    <property type="match status" value="1"/>
</dbReference>
<dbReference type="Proteomes" id="UP001140949">
    <property type="component" value="Unassembled WGS sequence"/>
</dbReference>
<keyword evidence="2" id="KW-0436">Ligase</keyword>
<keyword evidence="3" id="KW-1185">Reference proteome</keyword>
<dbReference type="SUPFAM" id="SSF50249">
    <property type="entry name" value="Nucleic acid-binding proteins"/>
    <property type="match status" value="1"/>
</dbReference>
<evidence type="ECO:0000313" key="3">
    <source>
        <dbReference type="Proteomes" id="UP001140949"/>
    </source>
</evidence>
<dbReference type="EMBL" id="JANAVB010044619">
    <property type="protein sequence ID" value="KAJ6791172.1"/>
    <property type="molecule type" value="Genomic_DNA"/>
</dbReference>
<dbReference type="PANTHER" id="PTHR42918">
    <property type="entry name" value="LYSYL-TRNA SYNTHETASE"/>
    <property type="match status" value="1"/>
</dbReference>